<feature type="compositionally biased region" description="Polar residues" evidence="2">
    <location>
        <begin position="394"/>
        <end position="405"/>
    </location>
</feature>
<proteinExistence type="predicted"/>
<dbReference type="AlphaFoldDB" id="A0A5M9MW85"/>
<gene>
    <name evidence="3" type="ORF">ATNIH1004_005392</name>
</gene>
<feature type="region of interest" description="Disordered" evidence="2">
    <location>
        <begin position="1"/>
        <end position="83"/>
    </location>
</feature>
<feature type="compositionally biased region" description="Polar residues" evidence="2">
    <location>
        <begin position="417"/>
        <end position="431"/>
    </location>
</feature>
<keyword evidence="1" id="KW-0175">Coiled coil</keyword>
<organism evidence="3 4">
    <name type="scientific">Aspergillus tanneri</name>
    <dbReference type="NCBI Taxonomy" id="1220188"/>
    <lineage>
        <taxon>Eukaryota</taxon>
        <taxon>Fungi</taxon>
        <taxon>Dikarya</taxon>
        <taxon>Ascomycota</taxon>
        <taxon>Pezizomycotina</taxon>
        <taxon>Eurotiomycetes</taxon>
        <taxon>Eurotiomycetidae</taxon>
        <taxon>Eurotiales</taxon>
        <taxon>Aspergillaceae</taxon>
        <taxon>Aspergillus</taxon>
        <taxon>Aspergillus subgen. Circumdati</taxon>
    </lineage>
</organism>
<dbReference type="VEuPathDB" id="FungiDB:EYZ11_013029"/>
<evidence type="ECO:0000256" key="1">
    <source>
        <dbReference type="SAM" id="Coils"/>
    </source>
</evidence>
<protein>
    <recommendedName>
        <fullName evidence="5">Retrotransposon gag domain-containing protein</fullName>
    </recommendedName>
</protein>
<evidence type="ECO:0000313" key="3">
    <source>
        <dbReference type="EMBL" id="KAA8646717.1"/>
    </source>
</evidence>
<sequence>MLRKGKAPIADYEGPAISTRSRAQSDASATSGASIPGTFPDSNQPILDLTDDRPLQPFPGNEQTPRATESNLLHRTQPAPPLLTTQRNEELGNLNRKIGELEAHVRHYRARGDNYKQTAQDAMRKIESLEEELAHAQENNQQLQDRLNYAIKDQPRDQETRDDYRIPPQPELSSVETLQVPELSPVIGPPPGARQPRNTVETDISQLSIAASWRPRGQHPNKPLKGENANEYPPWRYAVDVKLETDYPMYPTDATRIRYALSQMEEPIFSVMQKMVYRDRTKSLDDFMGDVEHYMGIHLLADAANRELQSVAQRRNKTVTEYFHRLLDLWDKAETPERERVKKFKTILLPGLATSLYVKEHHTVREILDDARRVEEGRMETFFHHPRNPRSERQATTSPNQNQRPAGTANPPPRAITTPNATPPRANSQFGPVSKKPAGWAGVWHEPQLNPARLTPEERTQLHKQGRCWACRGSGHRSADACCPMHAHRGKMLSEITPQSLKVTFSDDEEEEKE</sequence>
<comment type="caution">
    <text evidence="3">The sequence shown here is derived from an EMBL/GenBank/DDBJ whole genome shotgun (WGS) entry which is preliminary data.</text>
</comment>
<feature type="compositionally biased region" description="Polar residues" evidence="2">
    <location>
        <begin position="18"/>
        <end position="33"/>
    </location>
</feature>
<evidence type="ECO:0000313" key="4">
    <source>
        <dbReference type="Proteomes" id="UP000324241"/>
    </source>
</evidence>
<feature type="region of interest" description="Disordered" evidence="2">
    <location>
        <begin position="380"/>
        <end position="438"/>
    </location>
</feature>
<feature type="coiled-coil region" evidence="1">
    <location>
        <begin position="91"/>
        <end position="153"/>
    </location>
</feature>
<dbReference type="EMBL" id="QUQM01000004">
    <property type="protein sequence ID" value="KAA8646717.1"/>
    <property type="molecule type" value="Genomic_DNA"/>
</dbReference>
<dbReference type="Proteomes" id="UP000324241">
    <property type="component" value="Unassembled WGS sequence"/>
</dbReference>
<evidence type="ECO:0008006" key="5">
    <source>
        <dbReference type="Google" id="ProtNLM"/>
    </source>
</evidence>
<dbReference type="OrthoDB" id="4365667at2759"/>
<reference evidence="3 4" key="1">
    <citation type="submission" date="2019-08" db="EMBL/GenBank/DDBJ databases">
        <title>The genome sequence of a newly discovered highly antifungal drug resistant Aspergillus species, Aspergillus tanneri NIH 1004.</title>
        <authorList>
            <person name="Mounaud S."/>
            <person name="Singh I."/>
            <person name="Joardar V."/>
            <person name="Pakala S."/>
            <person name="Pakala S."/>
            <person name="Venepally P."/>
            <person name="Chung J.K."/>
            <person name="Losada L."/>
            <person name="Nierman W.C."/>
        </authorList>
    </citation>
    <scope>NUCLEOTIDE SEQUENCE [LARGE SCALE GENOMIC DNA]</scope>
    <source>
        <strain evidence="3 4">NIH1004</strain>
    </source>
</reference>
<evidence type="ECO:0000256" key="2">
    <source>
        <dbReference type="SAM" id="MobiDB-lite"/>
    </source>
</evidence>
<feature type="compositionally biased region" description="Polar residues" evidence="2">
    <location>
        <begin position="61"/>
        <end position="74"/>
    </location>
</feature>
<dbReference type="RefSeq" id="XP_033426078.1">
    <property type="nucleotide sequence ID" value="XM_033570046.1"/>
</dbReference>
<name>A0A5M9MW85_9EURO</name>
<dbReference type="GeneID" id="54328094"/>
<feature type="compositionally biased region" description="Basic and acidic residues" evidence="2">
    <location>
        <begin position="380"/>
        <end position="393"/>
    </location>
</feature>
<accession>A0A5M9MW85</accession>